<feature type="domain" description="Adenine deaminase C-terminal" evidence="6">
    <location>
        <begin position="418"/>
        <end position="576"/>
    </location>
</feature>
<evidence type="ECO:0000256" key="4">
    <source>
        <dbReference type="ARBA" id="ARBA00047720"/>
    </source>
</evidence>
<dbReference type="SUPFAM" id="SSF51338">
    <property type="entry name" value="Composite domain of metallo-dependent hydrolases"/>
    <property type="match status" value="1"/>
</dbReference>
<dbReference type="Pfam" id="PF01979">
    <property type="entry name" value="Amidohydro_1"/>
    <property type="match status" value="1"/>
</dbReference>
<reference evidence="7" key="1">
    <citation type="submission" date="2022-12" db="EMBL/GenBank/DDBJ databases">
        <title>Draft genome sequence of the thermophilic strain Brevibacillus thermoruber HT42, isolated from Los Humeros, Puebla, Mexico, with biotechnological potential.</title>
        <authorList>
            <person name="Lara Sanchez J."/>
            <person name="Solis Palacios R."/>
            <person name="Bustos Baena A.S."/>
            <person name="Ruz Baez A.E."/>
            <person name="Espinosa Luna G."/>
            <person name="Oliart Ros R.M."/>
        </authorList>
    </citation>
    <scope>NUCLEOTIDE SEQUENCE</scope>
    <source>
        <strain evidence="7">HT42</strain>
    </source>
</reference>
<comment type="caution">
    <text evidence="7">The sequence shown here is derived from an EMBL/GenBank/DDBJ whole genome shotgun (WGS) entry which is preliminary data.</text>
</comment>
<dbReference type="RefSeq" id="WP_271139746.1">
    <property type="nucleotide sequence ID" value="NZ_JAPYYP010000005.1"/>
</dbReference>
<dbReference type="Pfam" id="PF13382">
    <property type="entry name" value="Adenine_deam_C"/>
    <property type="match status" value="1"/>
</dbReference>
<keyword evidence="3" id="KW-0378">Hydrolase</keyword>
<dbReference type="Proteomes" id="UP001151071">
    <property type="component" value="Unassembled WGS sequence"/>
</dbReference>
<gene>
    <name evidence="7" type="ORF">O3V59_06690</name>
</gene>
<organism evidence="7 8">
    <name type="scientific">Brevibacillus thermoruber</name>
    <dbReference type="NCBI Taxonomy" id="33942"/>
    <lineage>
        <taxon>Bacteria</taxon>
        <taxon>Bacillati</taxon>
        <taxon>Bacillota</taxon>
        <taxon>Bacilli</taxon>
        <taxon>Bacillales</taxon>
        <taxon>Paenibacillaceae</taxon>
        <taxon>Brevibacillus</taxon>
    </lineage>
</organism>
<dbReference type="EC" id="3.5.4.2" evidence="2"/>
<dbReference type="AlphaFoldDB" id="A0A9X3TPH1"/>
<dbReference type="PANTHER" id="PTHR11113">
    <property type="entry name" value="N-ACETYLGLUCOSAMINE-6-PHOSPHATE DEACETYLASE"/>
    <property type="match status" value="1"/>
</dbReference>
<dbReference type="Gene3D" id="2.30.40.10">
    <property type="entry name" value="Urease, subunit C, domain 1"/>
    <property type="match status" value="1"/>
</dbReference>
<evidence type="ECO:0000259" key="6">
    <source>
        <dbReference type="Pfam" id="PF13382"/>
    </source>
</evidence>
<dbReference type="Gene3D" id="3.20.20.140">
    <property type="entry name" value="Metal-dependent hydrolases"/>
    <property type="match status" value="1"/>
</dbReference>
<dbReference type="InterPro" id="IPR006680">
    <property type="entry name" value="Amidohydro-rel"/>
</dbReference>
<evidence type="ECO:0000256" key="3">
    <source>
        <dbReference type="ARBA" id="ARBA00022801"/>
    </source>
</evidence>
<protein>
    <recommendedName>
        <fullName evidence="2">adenine deaminase</fullName>
        <ecNumber evidence="2">3.5.4.2</ecNumber>
    </recommendedName>
</protein>
<evidence type="ECO:0000313" key="8">
    <source>
        <dbReference type="Proteomes" id="UP001151071"/>
    </source>
</evidence>
<comment type="similarity">
    <text evidence="1">Belongs to the metallo-dependent hydrolases superfamily. Adenine deaminase family.</text>
</comment>
<dbReference type="InterPro" id="IPR032466">
    <property type="entry name" value="Metal_Hydrolase"/>
</dbReference>
<dbReference type="InterPro" id="IPR026912">
    <property type="entry name" value="Adenine_deam_C"/>
</dbReference>
<name>A0A9X3TPH1_9BACL</name>
<evidence type="ECO:0000256" key="1">
    <source>
        <dbReference type="ARBA" id="ARBA00006773"/>
    </source>
</evidence>
<feature type="domain" description="Amidohydrolase-related" evidence="5">
    <location>
        <begin position="78"/>
        <end position="361"/>
    </location>
</feature>
<evidence type="ECO:0000259" key="5">
    <source>
        <dbReference type="Pfam" id="PF01979"/>
    </source>
</evidence>
<evidence type="ECO:0000313" key="7">
    <source>
        <dbReference type="EMBL" id="MDA5108039.1"/>
    </source>
</evidence>
<comment type="catalytic activity">
    <reaction evidence="4">
        <text>adenine + H2O + H(+) = hypoxanthine + NH4(+)</text>
        <dbReference type="Rhea" id="RHEA:23688"/>
        <dbReference type="ChEBI" id="CHEBI:15377"/>
        <dbReference type="ChEBI" id="CHEBI:15378"/>
        <dbReference type="ChEBI" id="CHEBI:16708"/>
        <dbReference type="ChEBI" id="CHEBI:17368"/>
        <dbReference type="ChEBI" id="CHEBI:28938"/>
        <dbReference type="EC" id="3.5.4.2"/>
    </reaction>
</comment>
<accession>A0A9X3TPH1</accession>
<dbReference type="EMBL" id="JAPYYP010000005">
    <property type="protein sequence ID" value="MDA5108039.1"/>
    <property type="molecule type" value="Genomic_DNA"/>
</dbReference>
<proteinExistence type="inferred from homology"/>
<dbReference type="InterPro" id="IPR011059">
    <property type="entry name" value="Metal-dep_hydrolase_composite"/>
</dbReference>
<dbReference type="PANTHER" id="PTHR11113:SF6">
    <property type="entry name" value="ADENINE DEAMINASE YERA-RELATED"/>
    <property type="match status" value="1"/>
</dbReference>
<keyword evidence="8" id="KW-1185">Reference proteome</keyword>
<dbReference type="GO" id="GO:0000034">
    <property type="term" value="F:adenine deaminase activity"/>
    <property type="evidence" value="ECO:0007669"/>
    <property type="project" value="UniProtKB-EC"/>
</dbReference>
<evidence type="ECO:0000256" key="2">
    <source>
        <dbReference type="ARBA" id="ARBA00012782"/>
    </source>
</evidence>
<sequence>MSKPIRPFSKQSWKQLIEVSRFQRPATAWIRAGQLLNVYTGEVCEGHIAISQDRIAYVGGKEPLTDEQTVVIDAADLTVVPGYIEPHTHPFQLYNPLTLAEFALSRGTTTLIHDNLNFFQKLEPDQLDRLFAVMYRMPVKNFWWARLDPQTTDDSLKRAFTPERVKRMLQHPLVLQAGELTAWRELLDGAEDIEELMYLARLEGKPIETHNPGASAETLNAVTAAGVTCCHESITAEEVLRRLRLGLYAALRHSSIRPDLPDLVRGLLQENHQSWNRFMLTTDGSAPFFFAHGFTDFLIRLAIENGVPPVDAYRMATLNPAVYYGLDQELGGIAPGRLADILFLEDLAHPTPVKVMAEGKMAVEQGRVIAPLPEIDWAQFGIGKLPAPTWKAEPEWFRVASTGEKFPVADMINAAILSHRNESLPERNGAIVLTAHDDYLYAALLDRQGKWICTGIVKGFGNIHALASTYTLSQDIIVLGKDAVQMAQAVNRIMENGGGICLMENGRPLFELSLPLMGGMSLENMDVLIARTSTLVHLLRERGHRHEDPIYSLLFFSATHLPSIRFTRKGLLSVKTGTILIRSRELGG</sequence>
<dbReference type="SUPFAM" id="SSF51556">
    <property type="entry name" value="Metallo-dependent hydrolases"/>
    <property type="match status" value="1"/>
</dbReference>